<evidence type="ECO:0000313" key="2">
    <source>
        <dbReference type="EMBL" id="RVX42863.1"/>
    </source>
</evidence>
<feature type="domain" description="N-acetyltransferase" evidence="1">
    <location>
        <begin position="1"/>
        <end position="134"/>
    </location>
</feature>
<dbReference type="InterPro" id="IPR041496">
    <property type="entry name" value="YitH/HolE_GNAT"/>
</dbReference>
<dbReference type="EMBL" id="SAUN01000001">
    <property type="protein sequence ID" value="RVX42863.1"/>
    <property type="molecule type" value="Genomic_DNA"/>
</dbReference>
<keyword evidence="2" id="KW-0808">Transferase</keyword>
<dbReference type="PROSITE" id="PS51186">
    <property type="entry name" value="GNAT"/>
    <property type="match status" value="1"/>
</dbReference>
<proteinExistence type="predicted"/>
<evidence type="ECO:0000259" key="1">
    <source>
        <dbReference type="PROSITE" id="PS51186"/>
    </source>
</evidence>
<comment type="caution">
    <text evidence="2">The sequence shown here is derived from an EMBL/GenBank/DDBJ whole genome shotgun (WGS) entry which is preliminary data.</text>
</comment>
<organism evidence="2 3">
    <name type="scientific">Nonomuraea polychroma</name>
    <dbReference type="NCBI Taxonomy" id="46176"/>
    <lineage>
        <taxon>Bacteria</taxon>
        <taxon>Bacillati</taxon>
        <taxon>Actinomycetota</taxon>
        <taxon>Actinomycetes</taxon>
        <taxon>Streptosporangiales</taxon>
        <taxon>Streptosporangiaceae</taxon>
        <taxon>Nonomuraea</taxon>
    </lineage>
</organism>
<accession>A0A438MAW6</accession>
<dbReference type="Proteomes" id="UP000284824">
    <property type="component" value="Unassembled WGS sequence"/>
</dbReference>
<dbReference type="SUPFAM" id="SSF55729">
    <property type="entry name" value="Acyl-CoA N-acyltransferases (Nat)"/>
    <property type="match status" value="1"/>
</dbReference>
<dbReference type="PANTHER" id="PTHR47237">
    <property type="entry name" value="SLL0310 PROTEIN"/>
    <property type="match status" value="1"/>
</dbReference>
<dbReference type="InterPro" id="IPR052729">
    <property type="entry name" value="Acyl/Acetyltrans_Enzymes"/>
</dbReference>
<keyword evidence="3" id="KW-1185">Reference proteome</keyword>
<protein>
    <submittedName>
        <fullName evidence="2">Acetyltransferase (GNAT) family protein</fullName>
    </submittedName>
</protein>
<evidence type="ECO:0000313" key="3">
    <source>
        <dbReference type="Proteomes" id="UP000284824"/>
    </source>
</evidence>
<dbReference type="InterPro" id="IPR016181">
    <property type="entry name" value="Acyl_CoA_acyltransferase"/>
</dbReference>
<dbReference type="GO" id="GO:0016747">
    <property type="term" value="F:acyltransferase activity, transferring groups other than amino-acyl groups"/>
    <property type="evidence" value="ECO:0007669"/>
    <property type="project" value="InterPro"/>
</dbReference>
<dbReference type="Gene3D" id="3.40.630.90">
    <property type="match status" value="1"/>
</dbReference>
<dbReference type="Pfam" id="PF18014">
    <property type="entry name" value="Acetyltransf_18"/>
    <property type="match status" value="1"/>
</dbReference>
<dbReference type="Pfam" id="PF13673">
    <property type="entry name" value="Acetyltransf_10"/>
    <property type="match status" value="1"/>
</dbReference>
<reference evidence="2 3" key="1">
    <citation type="submission" date="2019-01" db="EMBL/GenBank/DDBJ databases">
        <title>Sequencing the genomes of 1000 actinobacteria strains.</title>
        <authorList>
            <person name="Klenk H.-P."/>
        </authorList>
    </citation>
    <scope>NUCLEOTIDE SEQUENCE [LARGE SCALE GENOMIC DNA]</scope>
    <source>
        <strain evidence="2 3">DSM 43925</strain>
    </source>
</reference>
<dbReference type="RefSeq" id="WP_164903808.1">
    <property type="nucleotide sequence ID" value="NZ_SAUN01000001.1"/>
</dbReference>
<dbReference type="Gene3D" id="3.40.630.30">
    <property type="match status" value="1"/>
</dbReference>
<dbReference type="PANTHER" id="PTHR47237:SF2">
    <property type="entry name" value="BLL4206 PROTEIN"/>
    <property type="match status" value="1"/>
</dbReference>
<gene>
    <name evidence="2" type="ORF">EDD27_5528</name>
</gene>
<dbReference type="AlphaFoldDB" id="A0A438MAW6"/>
<dbReference type="InterPro" id="IPR000182">
    <property type="entry name" value="GNAT_dom"/>
</dbReference>
<name>A0A438MAW6_9ACTN</name>
<sequence>MTPRRLTLDDLDDCTRLAKDRDWLPEKHKWRLLLEVGEAYGIDAPDGAGLAATNILTRYGDDHAVISMVLTASRFGRRGLGGRLMEHVLERAGDRTVSLYATENGRPLYERLGFRVVGQAAKHTGRFRGELSGRTRSATPDDLGTILAFDAEVFGTDRSVLLRRMFAFGEEVRIADGGFGHRWRNDDNTVIGPVVARDEETARALIGDLALGAEGEVRMDFDLAHDSMIRWAGEHGVANPWTVSRMVRGGGLPGDPARQFLPFMQALG</sequence>